<name>A0A4S2D1H3_STEMA</name>
<proteinExistence type="predicted"/>
<accession>A0A4S2D1H3</accession>
<reference evidence="1 2" key="1">
    <citation type="submission" date="2019-04" db="EMBL/GenBank/DDBJ databases">
        <title>Microbes associate with the intestines of laboratory mice.</title>
        <authorList>
            <person name="Navarre W."/>
            <person name="Wong E."/>
            <person name="Huang K."/>
            <person name="Tropini C."/>
            <person name="Ng K."/>
            <person name="Yu B."/>
        </authorList>
    </citation>
    <scope>NUCLEOTIDE SEQUENCE [LARGE SCALE GENOMIC DNA]</scope>
    <source>
        <strain evidence="1 2">NM62_B4-13</strain>
    </source>
</reference>
<gene>
    <name evidence="1" type="ORF">E5352_05780</name>
</gene>
<dbReference type="EMBL" id="SRYW01000004">
    <property type="protein sequence ID" value="TGY35229.1"/>
    <property type="molecule type" value="Genomic_DNA"/>
</dbReference>
<organism evidence="1 2">
    <name type="scientific">Stenotrophomonas maltophilia</name>
    <name type="common">Pseudomonas maltophilia</name>
    <name type="synonym">Xanthomonas maltophilia</name>
    <dbReference type="NCBI Taxonomy" id="40324"/>
    <lineage>
        <taxon>Bacteria</taxon>
        <taxon>Pseudomonadati</taxon>
        <taxon>Pseudomonadota</taxon>
        <taxon>Gammaproteobacteria</taxon>
        <taxon>Lysobacterales</taxon>
        <taxon>Lysobacteraceae</taxon>
        <taxon>Stenotrophomonas</taxon>
        <taxon>Stenotrophomonas maltophilia group</taxon>
    </lineage>
</organism>
<comment type="caution">
    <text evidence="1">The sequence shown here is derived from an EMBL/GenBank/DDBJ whole genome shotgun (WGS) entry which is preliminary data.</text>
</comment>
<dbReference type="RefSeq" id="WP_136003872.1">
    <property type="nucleotide sequence ID" value="NZ_SRYW01000004.1"/>
</dbReference>
<dbReference type="Proteomes" id="UP000306631">
    <property type="component" value="Unassembled WGS sequence"/>
</dbReference>
<protein>
    <submittedName>
        <fullName evidence="1">Uncharacterized protein</fullName>
    </submittedName>
</protein>
<dbReference type="AlphaFoldDB" id="A0A4S2D1H3"/>
<sequence length="73" mass="7719">MNIATATQLIADYRAADLIGDSAAEAANAAIRQPTVYGDELNDSNRGRLLSLVYGIRTSSPVYTGPSFTVLEA</sequence>
<evidence type="ECO:0000313" key="1">
    <source>
        <dbReference type="EMBL" id="TGY35229.1"/>
    </source>
</evidence>
<evidence type="ECO:0000313" key="2">
    <source>
        <dbReference type="Proteomes" id="UP000306631"/>
    </source>
</evidence>